<dbReference type="Proteomes" id="UP000046392">
    <property type="component" value="Unplaced"/>
</dbReference>
<name>A0A0N5CIZ0_STREA</name>
<evidence type="ECO:0000313" key="1">
    <source>
        <dbReference type="Proteomes" id="UP000046392"/>
    </source>
</evidence>
<accession>A0A0N5CIZ0</accession>
<evidence type="ECO:0000313" key="2">
    <source>
        <dbReference type="WBParaSite" id="SPAL_0001779600.1"/>
    </source>
</evidence>
<dbReference type="WBParaSite" id="SPAL_0001779600.1">
    <property type="protein sequence ID" value="SPAL_0001779600.1"/>
    <property type="gene ID" value="SPAL_0001779600"/>
</dbReference>
<sequence>MPRSPVRACSVVEHVTADHMVPGSIPGVPYVYRFLGKHIFVTSNH</sequence>
<protein>
    <submittedName>
        <fullName evidence="2">Pyridoxamine 5'-phosphate oxidase family protein</fullName>
    </submittedName>
</protein>
<organism evidence="1 2">
    <name type="scientific">Strongyloides papillosus</name>
    <name type="common">Intestinal threadworm</name>
    <dbReference type="NCBI Taxonomy" id="174720"/>
    <lineage>
        <taxon>Eukaryota</taxon>
        <taxon>Metazoa</taxon>
        <taxon>Ecdysozoa</taxon>
        <taxon>Nematoda</taxon>
        <taxon>Chromadorea</taxon>
        <taxon>Rhabditida</taxon>
        <taxon>Tylenchina</taxon>
        <taxon>Panagrolaimomorpha</taxon>
        <taxon>Strongyloidoidea</taxon>
        <taxon>Strongyloididae</taxon>
        <taxon>Strongyloides</taxon>
    </lineage>
</organism>
<proteinExistence type="predicted"/>
<reference evidence="2" key="1">
    <citation type="submission" date="2017-02" db="UniProtKB">
        <authorList>
            <consortium name="WormBaseParasite"/>
        </authorList>
    </citation>
    <scope>IDENTIFICATION</scope>
</reference>
<keyword evidence="1" id="KW-1185">Reference proteome</keyword>
<dbReference type="AlphaFoldDB" id="A0A0N5CIZ0"/>